<dbReference type="EMBL" id="QUZK01000032">
    <property type="protein sequence ID" value="RFF30739.1"/>
    <property type="molecule type" value="Genomic_DNA"/>
</dbReference>
<name>A0A3E1K9A2_9GAMM</name>
<dbReference type="PANTHER" id="PTHR38040">
    <property type="entry name" value="UBIQUINONE BIOSYNTHESIS ACCESSORY FACTOR UBIK"/>
    <property type="match status" value="1"/>
</dbReference>
<sequence length="78" mass="9237">MRPDFQTLDEITRRLAAAVPREMRTARAELEQQFRAVLESAFDRMDLVTREEFEIQKKVLARTREKLEALEKQLEGDD</sequence>
<keyword evidence="1" id="KW-0963">Cytoplasm</keyword>
<gene>
    <name evidence="1" type="primary">ubiK</name>
    <name evidence="2" type="ORF">DZC52_06745</name>
</gene>
<organism evidence="2 3">
    <name type="scientific">Wenzhouxiangella sediminis</name>
    <dbReference type="NCBI Taxonomy" id="1792836"/>
    <lineage>
        <taxon>Bacteria</taxon>
        <taxon>Pseudomonadati</taxon>
        <taxon>Pseudomonadota</taxon>
        <taxon>Gammaproteobacteria</taxon>
        <taxon>Chromatiales</taxon>
        <taxon>Wenzhouxiangellaceae</taxon>
        <taxon>Wenzhouxiangella</taxon>
    </lineage>
</organism>
<dbReference type="Proteomes" id="UP000260351">
    <property type="component" value="Unassembled WGS sequence"/>
</dbReference>
<accession>A0A3E1K9A2</accession>
<reference evidence="2 3" key="1">
    <citation type="submission" date="2018-08" db="EMBL/GenBank/DDBJ databases">
        <title>Wenzhouxiangella salilacus sp. nov., a novel bacterium isolated from a saline lake in Xinjiang Province, China.</title>
        <authorList>
            <person name="Han S."/>
        </authorList>
    </citation>
    <scope>NUCLEOTIDE SEQUENCE [LARGE SCALE GENOMIC DNA]</scope>
    <source>
        <strain evidence="2 3">XDB06</strain>
    </source>
</reference>
<dbReference type="RefSeq" id="WP_116650368.1">
    <property type="nucleotide sequence ID" value="NZ_QUZK01000032.1"/>
</dbReference>
<feature type="coiled-coil region" evidence="1">
    <location>
        <begin position="50"/>
        <end position="77"/>
    </location>
</feature>
<dbReference type="UniPathway" id="UPA00232"/>
<keyword evidence="1" id="KW-0175">Coiled coil</keyword>
<comment type="function">
    <text evidence="1">Required for efficient ubiquinone (coenzyme Q) biosynthesis. UbiK is probably an accessory factor of Ubi enzymes and facilitates ubiquinone biosynthesis by acting as an assembly factor, a targeting factor, or both.</text>
</comment>
<comment type="pathway">
    <text evidence="1">Cofactor biosynthesis; ubiquinone biosynthesis.</text>
</comment>
<dbReference type="OrthoDB" id="5297354at2"/>
<comment type="subcellular location">
    <subcellularLocation>
        <location evidence="1">Cytoplasm</location>
    </subcellularLocation>
</comment>
<dbReference type="HAMAP" id="MF_02216">
    <property type="entry name" value="UbiK"/>
    <property type="match status" value="1"/>
</dbReference>
<proteinExistence type="inferred from homology"/>
<dbReference type="PANTHER" id="PTHR38040:SF1">
    <property type="entry name" value="UBIQUINONE BIOSYNTHESIS ACCESSORY FACTOR UBIK"/>
    <property type="match status" value="1"/>
</dbReference>
<evidence type="ECO:0000313" key="3">
    <source>
        <dbReference type="Proteomes" id="UP000260351"/>
    </source>
</evidence>
<dbReference type="Pfam" id="PF04380">
    <property type="entry name" value="BMFP"/>
    <property type="match status" value="1"/>
</dbReference>
<dbReference type="InterPro" id="IPR007475">
    <property type="entry name" value="UbiK"/>
</dbReference>
<dbReference type="GO" id="GO:0006744">
    <property type="term" value="P:ubiquinone biosynthetic process"/>
    <property type="evidence" value="ECO:0007669"/>
    <property type="project" value="UniProtKB-UniRule"/>
</dbReference>
<protein>
    <recommendedName>
        <fullName evidence="1">Ubiquinone biosynthesis accessory factor UbiK</fullName>
    </recommendedName>
</protein>
<evidence type="ECO:0000313" key="2">
    <source>
        <dbReference type="EMBL" id="RFF30739.1"/>
    </source>
</evidence>
<comment type="caution">
    <text evidence="2">The sequence shown here is derived from an EMBL/GenBank/DDBJ whole genome shotgun (WGS) entry which is preliminary data.</text>
</comment>
<dbReference type="GO" id="GO:0005829">
    <property type="term" value="C:cytosol"/>
    <property type="evidence" value="ECO:0007669"/>
    <property type="project" value="TreeGrafter"/>
</dbReference>
<dbReference type="AlphaFoldDB" id="A0A3E1K9A2"/>
<comment type="similarity">
    <text evidence="1">Belongs to the UbiK family.</text>
</comment>
<evidence type="ECO:0000256" key="1">
    <source>
        <dbReference type="HAMAP-Rule" id="MF_02216"/>
    </source>
</evidence>
<keyword evidence="1" id="KW-0831">Ubiquinone biosynthesis</keyword>
<keyword evidence="3" id="KW-1185">Reference proteome</keyword>